<dbReference type="InterPro" id="IPR058163">
    <property type="entry name" value="LysR-type_TF_proteobact-type"/>
</dbReference>
<dbReference type="Gene3D" id="3.40.190.290">
    <property type="match status" value="1"/>
</dbReference>
<evidence type="ECO:0000313" key="6">
    <source>
        <dbReference type="EMBL" id="GLQ73914.1"/>
    </source>
</evidence>
<dbReference type="PANTHER" id="PTHR30537">
    <property type="entry name" value="HTH-TYPE TRANSCRIPTIONAL REGULATOR"/>
    <property type="match status" value="1"/>
</dbReference>
<dbReference type="SUPFAM" id="SSF46785">
    <property type="entry name" value="Winged helix' DNA-binding domain"/>
    <property type="match status" value="1"/>
</dbReference>
<reference evidence="7" key="1">
    <citation type="journal article" date="2019" name="Int. J. Syst. Evol. Microbiol.">
        <title>The Global Catalogue of Microorganisms (GCM) 10K type strain sequencing project: providing services to taxonomists for standard genome sequencing and annotation.</title>
        <authorList>
            <consortium name="The Broad Institute Genomics Platform"/>
            <consortium name="The Broad Institute Genome Sequencing Center for Infectious Disease"/>
            <person name="Wu L."/>
            <person name="Ma J."/>
        </authorList>
    </citation>
    <scope>NUCLEOTIDE SEQUENCE [LARGE SCALE GENOMIC DNA]</scope>
    <source>
        <strain evidence="7">NBRC 15640</strain>
    </source>
</reference>
<evidence type="ECO:0000313" key="7">
    <source>
        <dbReference type="Proteomes" id="UP001156690"/>
    </source>
</evidence>
<evidence type="ECO:0000259" key="5">
    <source>
        <dbReference type="PROSITE" id="PS50931"/>
    </source>
</evidence>
<dbReference type="InterPro" id="IPR000847">
    <property type="entry name" value="LysR_HTH_N"/>
</dbReference>
<dbReference type="SUPFAM" id="SSF53850">
    <property type="entry name" value="Periplasmic binding protein-like II"/>
    <property type="match status" value="1"/>
</dbReference>
<dbReference type="PROSITE" id="PS50931">
    <property type="entry name" value="HTH_LYSR"/>
    <property type="match status" value="1"/>
</dbReference>
<dbReference type="Pfam" id="PF03466">
    <property type="entry name" value="LysR_substrate"/>
    <property type="match status" value="1"/>
</dbReference>
<evidence type="ECO:0000256" key="3">
    <source>
        <dbReference type="ARBA" id="ARBA00023125"/>
    </source>
</evidence>
<evidence type="ECO:0000256" key="4">
    <source>
        <dbReference type="ARBA" id="ARBA00023163"/>
    </source>
</evidence>
<dbReference type="GO" id="GO:0003700">
    <property type="term" value="F:DNA-binding transcription factor activity"/>
    <property type="evidence" value="ECO:0007669"/>
    <property type="project" value="InterPro"/>
</dbReference>
<dbReference type="InterPro" id="IPR036390">
    <property type="entry name" value="WH_DNA-bd_sf"/>
</dbReference>
<proteinExistence type="inferred from homology"/>
<dbReference type="CDD" id="cd08422">
    <property type="entry name" value="PBP2_CrgA_like"/>
    <property type="match status" value="1"/>
</dbReference>
<evidence type="ECO:0000256" key="2">
    <source>
        <dbReference type="ARBA" id="ARBA00023015"/>
    </source>
</evidence>
<organism evidence="6 7">
    <name type="scientific">Vibrio penaeicida</name>
    <dbReference type="NCBI Taxonomy" id="104609"/>
    <lineage>
        <taxon>Bacteria</taxon>
        <taxon>Pseudomonadati</taxon>
        <taxon>Pseudomonadota</taxon>
        <taxon>Gammaproteobacteria</taxon>
        <taxon>Vibrionales</taxon>
        <taxon>Vibrionaceae</taxon>
        <taxon>Vibrio</taxon>
    </lineage>
</organism>
<evidence type="ECO:0000256" key="1">
    <source>
        <dbReference type="ARBA" id="ARBA00009437"/>
    </source>
</evidence>
<dbReference type="RefSeq" id="WP_126607971.1">
    <property type="nucleotide sequence ID" value="NZ_AP025145.1"/>
</dbReference>
<feature type="domain" description="HTH lysR-type" evidence="5">
    <location>
        <begin position="1"/>
        <end position="59"/>
    </location>
</feature>
<accession>A0AAV5NTN2</accession>
<dbReference type="GO" id="GO:0043565">
    <property type="term" value="F:sequence-specific DNA binding"/>
    <property type="evidence" value="ECO:0007669"/>
    <property type="project" value="TreeGrafter"/>
</dbReference>
<comment type="caution">
    <text evidence="6">The sequence shown here is derived from an EMBL/GenBank/DDBJ whole genome shotgun (WGS) entry which is preliminary data.</text>
</comment>
<gene>
    <name evidence="6" type="ORF">GCM10007932_32740</name>
</gene>
<dbReference type="GO" id="GO:0006351">
    <property type="term" value="P:DNA-templated transcription"/>
    <property type="evidence" value="ECO:0007669"/>
    <property type="project" value="TreeGrafter"/>
</dbReference>
<dbReference type="InterPro" id="IPR036388">
    <property type="entry name" value="WH-like_DNA-bd_sf"/>
</dbReference>
<keyword evidence="2" id="KW-0805">Transcription regulation</keyword>
<dbReference type="InterPro" id="IPR005119">
    <property type="entry name" value="LysR_subst-bd"/>
</dbReference>
<name>A0AAV5NTN2_9VIBR</name>
<dbReference type="PANTHER" id="PTHR30537:SF5">
    <property type="entry name" value="HTH-TYPE TRANSCRIPTIONAL ACTIVATOR TTDR-RELATED"/>
    <property type="match status" value="1"/>
</dbReference>
<dbReference type="AlphaFoldDB" id="A0AAV5NTN2"/>
<dbReference type="Pfam" id="PF00126">
    <property type="entry name" value="HTH_1"/>
    <property type="match status" value="1"/>
</dbReference>
<keyword evidence="4" id="KW-0804">Transcription</keyword>
<sequence length="303" mass="33941">MDKLKALSYFVETVEKGSFSAAANHYHVPASSISRRIADLEAELGAQLLVRSTRSISLTEVGKQYYQQAQHILEQVHFSDQLVKHYQSEPTGVLKISAMVGFGESILLPILDDFSKHYPEIILDVVLSDEISKLEKDDVDIAIRGGYAPDERVVAKKLMNNDFVAAASPAYIQQNGKPTCTSDLVHHQGLFFKTPAGPTPWLSEIDGQWQDVSGKVKLVSNNGHWLLNKAIQDEGILMLPKWVLQPSFESGVLQELTFDQPLQISHGRDFAIFLLYQKLEYSIPKIKAAVDFICEQVKLQYPN</sequence>
<keyword evidence="3" id="KW-0238">DNA-binding</keyword>
<protein>
    <submittedName>
        <fullName evidence="6">Transcriptional regulator</fullName>
    </submittedName>
</protein>
<dbReference type="Gene3D" id="1.10.10.10">
    <property type="entry name" value="Winged helix-like DNA-binding domain superfamily/Winged helix DNA-binding domain"/>
    <property type="match status" value="1"/>
</dbReference>
<dbReference type="EMBL" id="BSNX01000041">
    <property type="protein sequence ID" value="GLQ73914.1"/>
    <property type="molecule type" value="Genomic_DNA"/>
</dbReference>
<dbReference type="Proteomes" id="UP001156690">
    <property type="component" value="Unassembled WGS sequence"/>
</dbReference>
<dbReference type="FunFam" id="1.10.10.10:FF:000001">
    <property type="entry name" value="LysR family transcriptional regulator"/>
    <property type="match status" value="1"/>
</dbReference>
<keyword evidence="7" id="KW-1185">Reference proteome</keyword>
<comment type="similarity">
    <text evidence="1">Belongs to the LysR transcriptional regulatory family.</text>
</comment>